<protein>
    <submittedName>
        <fullName evidence="2">Uncharacterized protein</fullName>
    </submittedName>
</protein>
<evidence type="ECO:0000313" key="2">
    <source>
        <dbReference type="EMBL" id="THU79053.1"/>
    </source>
</evidence>
<gene>
    <name evidence="3" type="ORF">K435DRAFT_803314</name>
    <name evidence="2" type="ORF">K435DRAFT_811031</name>
</gene>
<sequence length="224" mass="24919">MIPYFLNYEALKGRVNLQRSPNRGKGTYVHGHKTGYFDYITEPGGYTATAVNVVPETAQPESWDGQDRQVDYSKYIQGPRTSFTKLAVHAIQFQESNSDLRSSKQWDSLRSSVVLSTPTTTFEVKNIFRFGTTARRGLECCGTEITTNEACNGTLVTIIGDTMEVVVEAENWEVGFQVVKTNKMKRRGTKGQSLSEVEEKEKKKDSGGGKGPKSCCLRIAGKRV</sequence>
<proteinExistence type="predicted"/>
<evidence type="ECO:0000313" key="4">
    <source>
        <dbReference type="Proteomes" id="UP000297245"/>
    </source>
</evidence>
<dbReference type="AlphaFoldDB" id="A0A4S8KTI8"/>
<dbReference type="EMBL" id="ML180087">
    <property type="protein sequence ID" value="THU79053.1"/>
    <property type="molecule type" value="Genomic_DNA"/>
</dbReference>
<organism evidence="2 4">
    <name type="scientific">Dendrothele bispora (strain CBS 962.96)</name>
    <dbReference type="NCBI Taxonomy" id="1314807"/>
    <lineage>
        <taxon>Eukaryota</taxon>
        <taxon>Fungi</taxon>
        <taxon>Dikarya</taxon>
        <taxon>Basidiomycota</taxon>
        <taxon>Agaricomycotina</taxon>
        <taxon>Agaricomycetes</taxon>
        <taxon>Agaricomycetidae</taxon>
        <taxon>Agaricales</taxon>
        <taxon>Agaricales incertae sedis</taxon>
        <taxon>Dendrothele</taxon>
    </lineage>
</organism>
<accession>A0A4S8KTI8</accession>
<evidence type="ECO:0000256" key="1">
    <source>
        <dbReference type="SAM" id="MobiDB-lite"/>
    </source>
</evidence>
<evidence type="ECO:0000313" key="3">
    <source>
        <dbReference type="EMBL" id="THU88701.1"/>
    </source>
</evidence>
<dbReference type="EMBL" id="ML179399">
    <property type="protein sequence ID" value="THU88701.1"/>
    <property type="molecule type" value="Genomic_DNA"/>
</dbReference>
<reference evidence="2 4" key="1">
    <citation type="journal article" date="2019" name="Nat. Ecol. Evol.">
        <title>Megaphylogeny resolves global patterns of mushroom evolution.</title>
        <authorList>
            <person name="Varga T."/>
            <person name="Krizsan K."/>
            <person name="Foldi C."/>
            <person name="Dima B."/>
            <person name="Sanchez-Garcia M."/>
            <person name="Sanchez-Ramirez S."/>
            <person name="Szollosi G.J."/>
            <person name="Szarkandi J.G."/>
            <person name="Papp V."/>
            <person name="Albert L."/>
            <person name="Andreopoulos W."/>
            <person name="Angelini C."/>
            <person name="Antonin V."/>
            <person name="Barry K.W."/>
            <person name="Bougher N.L."/>
            <person name="Buchanan P."/>
            <person name="Buyck B."/>
            <person name="Bense V."/>
            <person name="Catcheside P."/>
            <person name="Chovatia M."/>
            <person name="Cooper J."/>
            <person name="Damon W."/>
            <person name="Desjardin D."/>
            <person name="Finy P."/>
            <person name="Geml J."/>
            <person name="Haridas S."/>
            <person name="Hughes K."/>
            <person name="Justo A."/>
            <person name="Karasinski D."/>
            <person name="Kautmanova I."/>
            <person name="Kiss B."/>
            <person name="Kocsube S."/>
            <person name="Kotiranta H."/>
            <person name="LaButti K.M."/>
            <person name="Lechner B.E."/>
            <person name="Liimatainen K."/>
            <person name="Lipzen A."/>
            <person name="Lukacs Z."/>
            <person name="Mihaltcheva S."/>
            <person name="Morgado L.N."/>
            <person name="Niskanen T."/>
            <person name="Noordeloos M.E."/>
            <person name="Ohm R.A."/>
            <person name="Ortiz-Santana B."/>
            <person name="Ovrebo C."/>
            <person name="Racz N."/>
            <person name="Riley R."/>
            <person name="Savchenko A."/>
            <person name="Shiryaev A."/>
            <person name="Soop K."/>
            <person name="Spirin V."/>
            <person name="Szebenyi C."/>
            <person name="Tomsovsky M."/>
            <person name="Tulloss R.E."/>
            <person name="Uehling J."/>
            <person name="Grigoriev I.V."/>
            <person name="Vagvolgyi C."/>
            <person name="Papp T."/>
            <person name="Martin F.M."/>
            <person name="Miettinen O."/>
            <person name="Hibbett D.S."/>
            <person name="Nagy L.G."/>
        </authorList>
    </citation>
    <scope>NUCLEOTIDE SEQUENCE [LARGE SCALE GENOMIC DNA]</scope>
    <source>
        <strain evidence="2 4">CBS 962.96</strain>
    </source>
</reference>
<dbReference type="Proteomes" id="UP000297245">
    <property type="component" value="Unassembled WGS sequence"/>
</dbReference>
<name>A0A4S8KTI8_DENBC</name>
<feature type="compositionally biased region" description="Basic and acidic residues" evidence="1">
    <location>
        <begin position="197"/>
        <end position="207"/>
    </location>
</feature>
<feature type="region of interest" description="Disordered" evidence="1">
    <location>
        <begin position="185"/>
        <end position="224"/>
    </location>
</feature>
<keyword evidence="4" id="KW-1185">Reference proteome</keyword>